<dbReference type="EMBL" id="CM023483">
    <property type="protein sequence ID" value="KAH6936338.1"/>
    <property type="molecule type" value="Genomic_DNA"/>
</dbReference>
<comment type="caution">
    <text evidence="1">The sequence shown here is derived from an EMBL/GenBank/DDBJ whole genome shotgun (WGS) entry which is preliminary data.</text>
</comment>
<evidence type="ECO:0000313" key="2">
    <source>
        <dbReference type="Proteomes" id="UP000821845"/>
    </source>
</evidence>
<protein>
    <submittedName>
        <fullName evidence="1">Uncharacterized protein</fullName>
    </submittedName>
</protein>
<name>A0ACB7SNN4_HYAAI</name>
<organism evidence="1 2">
    <name type="scientific">Hyalomma asiaticum</name>
    <name type="common">Tick</name>
    <dbReference type="NCBI Taxonomy" id="266040"/>
    <lineage>
        <taxon>Eukaryota</taxon>
        <taxon>Metazoa</taxon>
        <taxon>Ecdysozoa</taxon>
        <taxon>Arthropoda</taxon>
        <taxon>Chelicerata</taxon>
        <taxon>Arachnida</taxon>
        <taxon>Acari</taxon>
        <taxon>Parasitiformes</taxon>
        <taxon>Ixodida</taxon>
        <taxon>Ixodoidea</taxon>
        <taxon>Ixodidae</taxon>
        <taxon>Hyalomminae</taxon>
        <taxon>Hyalomma</taxon>
    </lineage>
</organism>
<keyword evidence="2" id="KW-1185">Reference proteome</keyword>
<gene>
    <name evidence="1" type="ORF">HPB50_016199</name>
</gene>
<reference evidence="1" key="1">
    <citation type="submission" date="2020-05" db="EMBL/GenBank/DDBJ databases">
        <title>Large-scale comparative analyses of tick genomes elucidate their genetic diversity and vector capacities.</title>
        <authorList>
            <person name="Jia N."/>
            <person name="Wang J."/>
            <person name="Shi W."/>
            <person name="Du L."/>
            <person name="Sun Y."/>
            <person name="Zhan W."/>
            <person name="Jiang J."/>
            <person name="Wang Q."/>
            <person name="Zhang B."/>
            <person name="Ji P."/>
            <person name="Sakyi L.B."/>
            <person name="Cui X."/>
            <person name="Yuan T."/>
            <person name="Jiang B."/>
            <person name="Yang W."/>
            <person name="Lam T.T.-Y."/>
            <person name="Chang Q."/>
            <person name="Ding S."/>
            <person name="Wang X."/>
            <person name="Zhu J."/>
            <person name="Ruan X."/>
            <person name="Zhao L."/>
            <person name="Wei J."/>
            <person name="Que T."/>
            <person name="Du C."/>
            <person name="Cheng J."/>
            <person name="Dai P."/>
            <person name="Han X."/>
            <person name="Huang E."/>
            <person name="Gao Y."/>
            <person name="Liu J."/>
            <person name="Shao H."/>
            <person name="Ye R."/>
            <person name="Li L."/>
            <person name="Wei W."/>
            <person name="Wang X."/>
            <person name="Wang C."/>
            <person name="Yang T."/>
            <person name="Huo Q."/>
            <person name="Li W."/>
            <person name="Guo W."/>
            <person name="Chen H."/>
            <person name="Zhou L."/>
            <person name="Ni X."/>
            <person name="Tian J."/>
            <person name="Zhou Y."/>
            <person name="Sheng Y."/>
            <person name="Liu T."/>
            <person name="Pan Y."/>
            <person name="Xia L."/>
            <person name="Li J."/>
            <person name="Zhao F."/>
            <person name="Cao W."/>
        </authorList>
    </citation>
    <scope>NUCLEOTIDE SEQUENCE</scope>
    <source>
        <strain evidence="1">Hyas-2018</strain>
    </source>
</reference>
<evidence type="ECO:0000313" key="1">
    <source>
        <dbReference type="EMBL" id="KAH6936338.1"/>
    </source>
</evidence>
<accession>A0ACB7SNN4</accession>
<sequence length="103" mass="11231">MSHGATAKGNTPASERRITVVESQCREQQRCAGDSRTAIQRGVFVVQTPQKKTQLLRSHAADVDAGRNGGDGRRRRGTRLSSSTTRVAACVDSNLHERSQEAR</sequence>
<dbReference type="Proteomes" id="UP000821845">
    <property type="component" value="Chromosome 3"/>
</dbReference>
<proteinExistence type="predicted"/>